<evidence type="ECO:0000313" key="1">
    <source>
        <dbReference type="EMBL" id="KAJ1678457.1"/>
    </source>
</evidence>
<dbReference type="Proteomes" id="UP001145114">
    <property type="component" value="Unassembled WGS sequence"/>
</dbReference>
<evidence type="ECO:0000313" key="2">
    <source>
        <dbReference type="Proteomes" id="UP001145114"/>
    </source>
</evidence>
<protein>
    <submittedName>
        <fullName evidence="1">Uncharacterized protein</fullName>
    </submittedName>
</protein>
<comment type="caution">
    <text evidence="1">The sequence shown here is derived from an EMBL/GenBank/DDBJ whole genome shotgun (WGS) entry which is preliminary data.</text>
</comment>
<dbReference type="EMBL" id="JAMZIH010001151">
    <property type="protein sequence ID" value="KAJ1678457.1"/>
    <property type="molecule type" value="Genomic_DNA"/>
</dbReference>
<accession>A0ACC1HPT3</accession>
<sequence length="255" mass="27659">MSSANAPVVIVTGASKGLGKAVALKLLARGARVIGVARSKESLEQVKEEAGPQGEFTCYVGNLTEAKVAKQVVSLALTKYQRLDGLVNNAGLLEPIRKVADTSVDDWKRHFDVNLFAVLELTREALPHLRETKGRIINLSSGAATRAYQAWGAYCASKAALNMFTQVVSSEEPDVVSVAIRPGVVKTEMQASIYEEGAKHMDPEEYKKFKDLRQNNALLPPEVPGAVIANLALDAKKELSGKFLSFDDEMLSSYH</sequence>
<gene>
    <name evidence="1" type="ORF">EV182_004012</name>
</gene>
<name>A0ACC1HPT3_9FUNG</name>
<organism evidence="1 2">
    <name type="scientific">Spiromyces aspiralis</name>
    <dbReference type="NCBI Taxonomy" id="68401"/>
    <lineage>
        <taxon>Eukaryota</taxon>
        <taxon>Fungi</taxon>
        <taxon>Fungi incertae sedis</taxon>
        <taxon>Zoopagomycota</taxon>
        <taxon>Kickxellomycotina</taxon>
        <taxon>Kickxellomycetes</taxon>
        <taxon>Kickxellales</taxon>
        <taxon>Kickxellaceae</taxon>
        <taxon>Spiromyces</taxon>
    </lineage>
</organism>
<keyword evidence="2" id="KW-1185">Reference proteome</keyword>
<proteinExistence type="predicted"/>
<reference evidence="1" key="1">
    <citation type="submission" date="2022-06" db="EMBL/GenBank/DDBJ databases">
        <title>Phylogenomic reconstructions and comparative analyses of Kickxellomycotina fungi.</title>
        <authorList>
            <person name="Reynolds N.K."/>
            <person name="Stajich J.E."/>
            <person name="Barry K."/>
            <person name="Grigoriev I.V."/>
            <person name="Crous P."/>
            <person name="Smith M.E."/>
        </authorList>
    </citation>
    <scope>NUCLEOTIDE SEQUENCE</scope>
    <source>
        <strain evidence="1">RSA 2271</strain>
    </source>
</reference>